<dbReference type="AlphaFoldDB" id="A0A8S1KRL8"/>
<dbReference type="EMBL" id="CAJJDN010000009">
    <property type="protein sequence ID" value="CAD8055882.1"/>
    <property type="molecule type" value="Genomic_DNA"/>
</dbReference>
<evidence type="ECO:0000313" key="2">
    <source>
        <dbReference type="Proteomes" id="UP000692954"/>
    </source>
</evidence>
<protein>
    <submittedName>
        <fullName evidence="1">Uncharacterized protein</fullName>
    </submittedName>
</protein>
<organism evidence="1 2">
    <name type="scientific">Paramecium sonneborni</name>
    <dbReference type="NCBI Taxonomy" id="65129"/>
    <lineage>
        <taxon>Eukaryota</taxon>
        <taxon>Sar</taxon>
        <taxon>Alveolata</taxon>
        <taxon>Ciliophora</taxon>
        <taxon>Intramacronucleata</taxon>
        <taxon>Oligohymenophorea</taxon>
        <taxon>Peniculida</taxon>
        <taxon>Parameciidae</taxon>
        <taxon>Paramecium</taxon>
    </lineage>
</organism>
<sequence>MNNNSLFHTNIFLQQELLLQQMIIFNQMLYQNRTKSLPTPQLQLLKQKPLYENDLSSQLIQKQDETNLVKPISTKSTKQTKSIKKQNKASKSKHLLCAQNFEKQIKETSQKKKIFLSMLDIKEAQYKKIKITENDKLKQPIAVVQEQL</sequence>
<name>A0A8S1KRL8_9CILI</name>
<dbReference type="Proteomes" id="UP000692954">
    <property type="component" value="Unassembled WGS sequence"/>
</dbReference>
<gene>
    <name evidence="1" type="ORF">PSON_ATCC_30995.1.T0090495</name>
</gene>
<keyword evidence="2" id="KW-1185">Reference proteome</keyword>
<evidence type="ECO:0000313" key="1">
    <source>
        <dbReference type="EMBL" id="CAD8055882.1"/>
    </source>
</evidence>
<accession>A0A8S1KRL8</accession>
<reference evidence="1" key="1">
    <citation type="submission" date="2021-01" db="EMBL/GenBank/DDBJ databases">
        <authorList>
            <consortium name="Genoscope - CEA"/>
            <person name="William W."/>
        </authorList>
    </citation>
    <scope>NUCLEOTIDE SEQUENCE</scope>
</reference>
<proteinExistence type="predicted"/>
<dbReference type="OrthoDB" id="10525426at2759"/>
<comment type="caution">
    <text evidence="1">The sequence shown here is derived from an EMBL/GenBank/DDBJ whole genome shotgun (WGS) entry which is preliminary data.</text>
</comment>